<keyword evidence="1" id="KW-0378">Hydrolase</keyword>
<evidence type="ECO:0000259" key="2">
    <source>
        <dbReference type="Pfam" id="PF03629"/>
    </source>
</evidence>
<evidence type="ECO:0000256" key="1">
    <source>
        <dbReference type="ARBA" id="ARBA00022801"/>
    </source>
</evidence>
<dbReference type="EMBL" id="JAROBY010000016">
    <property type="protein sequence ID" value="MEB4794474.1"/>
    <property type="molecule type" value="Genomic_DNA"/>
</dbReference>
<keyword evidence="4" id="KW-1185">Reference proteome</keyword>
<evidence type="ECO:0000313" key="4">
    <source>
        <dbReference type="Proteomes" id="UP001355653"/>
    </source>
</evidence>
<reference evidence="3 4" key="1">
    <citation type="submission" date="2023-03" db="EMBL/GenBank/DDBJ databases">
        <title>Bacillus Genome Sequencing.</title>
        <authorList>
            <person name="Dunlap C."/>
        </authorList>
    </citation>
    <scope>NUCLEOTIDE SEQUENCE [LARGE SCALE GENOMIC DNA]</scope>
    <source>
        <strain evidence="3 4">NRS-1351</strain>
    </source>
</reference>
<dbReference type="Proteomes" id="UP001355653">
    <property type="component" value="Unassembled WGS sequence"/>
</dbReference>
<comment type="caution">
    <text evidence="3">The sequence shown here is derived from an EMBL/GenBank/DDBJ whole genome shotgun (WGS) entry which is preliminary data.</text>
</comment>
<feature type="domain" description="Sialate O-acetylesterase" evidence="2">
    <location>
        <begin position="1"/>
        <end position="68"/>
    </location>
</feature>
<dbReference type="Pfam" id="PF03629">
    <property type="entry name" value="SASA"/>
    <property type="match status" value="1"/>
</dbReference>
<dbReference type="PANTHER" id="PTHR22901">
    <property type="entry name" value="SIALATE O-ACETYLESTERASE"/>
    <property type="match status" value="1"/>
</dbReference>
<dbReference type="InterPro" id="IPR036514">
    <property type="entry name" value="SGNH_hydro_sf"/>
</dbReference>
<accession>A0ABU6D9Q7</accession>
<dbReference type="Gene3D" id="3.40.50.1110">
    <property type="entry name" value="SGNH hydrolase"/>
    <property type="match status" value="1"/>
</dbReference>
<gene>
    <name evidence="3" type="ORF">P5G65_11240</name>
</gene>
<evidence type="ECO:0000313" key="3">
    <source>
        <dbReference type="EMBL" id="MEB4794474.1"/>
    </source>
</evidence>
<dbReference type="PANTHER" id="PTHR22901:SF0">
    <property type="entry name" value="SIALATE O-ACETYLESTERASE"/>
    <property type="match status" value="1"/>
</dbReference>
<name>A0ABU6D9Q7_9BACL</name>
<proteinExistence type="predicted"/>
<dbReference type="InterPro" id="IPR005181">
    <property type="entry name" value="SASA"/>
</dbReference>
<dbReference type="SUPFAM" id="SSF52266">
    <property type="entry name" value="SGNH hydrolase"/>
    <property type="match status" value="1"/>
</dbReference>
<protein>
    <submittedName>
        <fullName evidence="3">Sialate O-acetylesterase</fullName>
    </submittedName>
</protein>
<organism evidence="3 4">
    <name type="scientific">Paenibacillus chondroitinus</name>
    <dbReference type="NCBI Taxonomy" id="59842"/>
    <lineage>
        <taxon>Bacteria</taxon>
        <taxon>Bacillati</taxon>
        <taxon>Bacillota</taxon>
        <taxon>Bacilli</taxon>
        <taxon>Bacillales</taxon>
        <taxon>Paenibacillaceae</taxon>
        <taxon>Paenibacillus</taxon>
    </lineage>
</organism>
<dbReference type="RefSeq" id="WP_127449341.1">
    <property type="nucleotide sequence ID" value="NZ_JAROBY010000016.1"/>
</dbReference>
<dbReference type="InterPro" id="IPR039329">
    <property type="entry name" value="SIAE"/>
</dbReference>
<sequence>MLWYQGESDSVPGAEAMYTEAFLTLINDWRKQWGQADLPFFYAQLARFKRGDFMAVREAQRLALKNVTNKTKLGMVVTLDTDLGFSNDLHPPNKDIVGKRMSLMAKNMILGQSSVVFTGPLFKSATINGNKINVEFEANSIGGGLMIKDVYGQTSGGTLKEFEIAGSNGIFTSATAVINPSNNTVEVAAASASPFTAKH</sequence>